<evidence type="ECO:0000256" key="1">
    <source>
        <dbReference type="ARBA" id="ARBA00022737"/>
    </source>
</evidence>
<organism evidence="4 5">
    <name type="scientific">Ilex paraguariensis</name>
    <name type="common">yerba mate</name>
    <dbReference type="NCBI Taxonomy" id="185542"/>
    <lineage>
        <taxon>Eukaryota</taxon>
        <taxon>Viridiplantae</taxon>
        <taxon>Streptophyta</taxon>
        <taxon>Embryophyta</taxon>
        <taxon>Tracheophyta</taxon>
        <taxon>Spermatophyta</taxon>
        <taxon>Magnoliopsida</taxon>
        <taxon>eudicotyledons</taxon>
        <taxon>Gunneridae</taxon>
        <taxon>Pentapetalae</taxon>
        <taxon>asterids</taxon>
        <taxon>campanulids</taxon>
        <taxon>Aquifoliales</taxon>
        <taxon>Aquifoliaceae</taxon>
        <taxon>Ilex</taxon>
    </lineage>
</organism>
<dbReference type="AlphaFoldDB" id="A0ABC8TK97"/>
<dbReference type="InterPro" id="IPR055414">
    <property type="entry name" value="LRR_R13L4/SHOC2-like"/>
</dbReference>
<feature type="domain" description="Disease resistance R13L4/SHOC-2-like LRR" evidence="3">
    <location>
        <begin position="23"/>
        <end position="234"/>
    </location>
</feature>
<dbReference type="Proteomes" id="UP001642360">
    <property type="component" value="Unassembled WGS sequence"/>
</dbReference>
<evidence type="ECO:0000313" key="4">
    <source>
        <dbReference type="EMBL" id="CAK9169836.1"/>
    </source>
</evidence>
<comment type="caution">
    <text evidence="4">The sequence shown here is derived from an EMBL/GenBank/DDBJ whole genome shotgun (WGS) entry which is preliminary data.</text>
</comment>
<dbReference type="PANTHER" id="PTHR36766:SF47">
    <property type="entry name" value="NB-ARC DOMAIN-CONTAINING PROTEIN"/>
    <property type="match status" value="1"/>
</dbReference>
<dbReference type="GO" id="GO:0006952">
    <property type="term" value="P:defense response"/>
    <property type="evidence" value="ECO:0007669"/>
    <property type="project" value="UniProtKB-KW"/>
</dbReference>
<keyword evidence="1" id="KW-0677">Repeat</keyword>
<gene>
    <name evidence="4" type="ORF">ILEXP_LOCUS39310</name>
</gene>
<dbReference type="Gene3D" id="3.80.10.10">
    <property type="entry name" value="Ribonuclease Inhibitor"/>
    <property type="match status" value="2"/>
</dbReference>
<proteinExistence type="predicted"/>
<dbReference type="Pfam" id="PF23598">
    <property type="entry name" value="LRR_14"/>
    <property type="match status" value="1"/>
</dbReference>
<evidence type="ECO:0000313" key="5">
    <source>
        <dbReference type="Proteomes" id="UP001642360"/>
    </source>
</evidence>
<accession>A0ABC8TK97</accession>
<evidence type="ECO:0000256" key="2">
    <source>
        <dbReference type="ARBA" id="ARBA00022821"/>
    </source>
</evidence>
<keyword evidence="5" id="KW-1185">Reference proteome</keyword>
<dbReference type="InterPro" id="IPR032675">
    <property type="entry name" value="LRR_dom_sf"/>
</dbReference>
<evidence type="ECO:0000259" key="3">
    <source>
        <dbReference type="Pfam" id="PF23598"/>
    </source>
</evidence>
<sequence>MDALEELTTVDRGESFPCLRELHISQCPRLTEFPYLPSLGKLSIANSNEMLLRSVMDLTSLSWLQIDKFDELEVLPDGLLQNHKVLESLRICELNNLKTLSHQLDNLSVLKELKIDRCDSLEYLPDGLKNLRSLETLELRDCDSLTSLPVTGLQGLSSLRSLRIKYCKKLSCLSEGVKHLTALQYLHIIGCPEMTYLPEDMQHLNALRELIVWSCNGLVSLPNWLGSLMSLWSLVFWDCPNLISLPDGMQSLKILFITECPHLERRCEKEKGEDWPKIAHVREIRINDREIQSLIPHD</sequence>
<reference evidence="4 5" key="1">
    <citation type="submission" date="2024-02" db="EMBL/GenBank/DDBJ databases">
        <authorList>
            <person name="Vignale AGUSTIN F."/>
            <person name="Sosa J E."/>
            <person name="Modenutti C."/>
        </authorList>
    </citation>
    <scope>NUCLEOTIDE SEQUENCE [LARGE SCALE GENOMIC DNA]</scope>
</reference>
<dbReference type="EMBL" id="CAUOFW020005380">
    <property type="protein sequence ID" value="CAK9169836.1"/>
    <property type="molecule type" value="Genomic_DNA"/>
</dbReference>
<keyword evidence="2" id="KW-0611">Plant defense</keyword>
<dbReference type="SUPFAM" id="SSF52058">
    <property type="entry name" value="L domain-like"/>
    <property type="match status" value="1"/>
</dbReference>
<dbReference type="PANTHER" id="PTHR36766">
    <property type="entry name" value="PLANT BROAD-SPECTRUM MILDEW RESISTANCE PROTEIN RPW8"/>
    <property type="match status" value="1"/>
</dbReference>
<name>A0ABC8TK97_9AQUA</name>
<protein>
    <recommendedName>
        <fullName evidence="3">Disease resistance R13L4/SHOC-2-like LRR domain-containing protein</fullName>
    </recommendedName>
</protein>